<protein>
    <submittedName>
        <fullName evidence="3">Uncharacterized protein LOC109552772</fullName>
    </submittedName>
</protein>
<dbReference type="InParanoid" id="A0A6J3RCD0"/>
<gene>
    <name evidence="3" type="primary">LOC109552772</name>
</gene>
<evidence type="ECO:0000313" key="3">
    <source>
        <dbReference type="RefSeq" id="XP_033712421.1"/>
    </source>
</evidence>
<feature type="region of interest" description="Disordered" evidence="1">
    <location>
        <begin position="1"/>
        <end position="25"/>
    </location>
</feature>
<sequence>MLTPDAPGRWPQEGRVPSQGRKEAPGWVTRLAPGRLALDVAFPGRHATLGLRDFPLPVLGARWEPVAHPRPTLACPVPPPLPPLPLREQLQLVCSGQCLAPDPGDGFVTAMCSRPGSAPGFSFCRGEGAISIPLAGQDPSQRPAQGPQWSCPPLPSMEMVIRVLGGSFRGRPPVQLPRLPDAAMQDLTTARKYRGTGTTGLPHSPSHPLRDHGWVSLSPLPRSQAWGGSEPGFARRLGDLMWELWSSSEEQGALGEKLGRPASGLGCGQTHGQELPFTAMQVCTGCLQEVAGFQSSQECWVQLRGTGAGLGHCSCFRRGPSASLV</sequence>
<name>A0A6J3RCD0_TURTR</name>
<proteinExistence type="predicted"/>
<accession>A0A6J3RCD0</accession>
<keyword evidence="2" id="KW-1185">Reference proteome</keyword>
<reference evidence="3" key="1">
    <citation type="submission" date="2025-08" db="UniProtKB">
        <authorList>
            <consortium name="RefSeq"/>
        </authorList>
    </citation>
    <scope>IDENTIFICATION</scope>
    <source>
        <tissue evidence="3">Spleen</tissue>
    </source>
</reference>
<evidence type="ECO:0000313" key="2">
    <source>
        <dbReference type="Proteomes" id="UP000245320"/>
    </source>
</evidence>
<evidence type="ECO:0000256" key="1">
    <source>
        <dbReference type="SAM" id="MobiDB-lite"/>
    </source>
</evidence>
<dbReference type="AlphaFoldDB" id="A0A6J3RCD0"/>
<organism evidence="2 3">
    <name type="scientific">Tursiops truncatus</name>
    <name type="common">Atlantic bottle-nosed dolphin</name>
    <name type="synonym">Delphinus truncatus</name>
    <dbReference type="NCBI Taxonomy" id="9739"/>
    <lineage>
        <taxon>Eukaryota</taxon>
        <taxon>Metazoa</taxon>
        <taxon>Chordata</taxon>
        <taxon>Craniata</taxon>
        <taxon>Vertebrata</taxon>
        <taxon>Euteleostomi</taxon>
        <taxon>Mammalia</taxon>
        <taxon>Eutheria</taxon>
        <taxon>Laurasiatheria</taxon>
        <taxon>Artiodactyla</taxon>
        <taxon>Whippomorpha</taxon>
        <taxon>Cetacea</taxon>
        <taxon>Odontoceti</taxon>
        <taxon>Delphinidae</taxon>
        <taxon>Tursiops</taxon>
    </lineage>
</organism>
<dbReference type="Proteomes" id="UP000245320">
    <property type="component" value="Chromosome 5"/>
</dbReference>
<dbReference type="RefSeq" id="XP_033712421.1">
    <property type="nucleotide sequence ID" value="XM_033856530.1"/>
</dbReference>